<feature type="compositionally biased region" description="Polar residues" evidence="9">
    <location>
        <begin position="273"/>
        <end position="284"/>
    </location>
</feature>
<protein>
    <recommendedName>
        <fullName evidence="8">Auxin efflux carrier component</fullName>
    </recommendedName>
</protein>
<evidence type="ECO:0000256" key="6">
    <source>
        <dbReference type="ARBA" id="ARBA00023136"/>
    </source>
</evidence>
<keyword evidence="5 8" id="KW-1133">Transmembrane helix</keyword>
<feature type="transmembrane region" description="Helical" evidence="8">
    <location>
        <begin position="102"/>
        <end position="126"/>
    </location>
</feature>
<keyword evidence="3 8" id="KW-0813">Transport</keyword>
<feature type="transmembrane region" description="Helical" evidence="8">
    <location>
        <begin position="6"/>
        <end position="28"/>
    </location>
</feature>
<feature type="region of interest" description="Disordered" evidence="9">
    <location>
        <begin position="334"/>
        <end position="358"/>
    </location>
</feature>
<keyword evidence="4 8" id="KW-0812">Transmembrane</keyword>
<feature type="region of interest" description="Disordered" evidence="9">
    <location>
        <begin position="273"/>
        <end position="300"/>
    </location>
</feature>
<feature type="transmembrane region" description="Helical" evidence="8">
    <location>
        <begin position="71"/>
        <end position="90"/>
    </location>
</feature>
<feature type="transmembrane region" description="Helical" evidence="8">
    <location>
        <begin position="582"/>
        <end position="601"/>
    </location>
</feature>
<dbReference type="Pfam" id="PF03547">
    <property type="entry name" value="Mem_trans"/>
    <property type="match status" value="1"/>
</dbReference>
<feature type="transmembrane region" description="Helical" evidence="8">
    <location>
        <begin position="40"/>
        <end position="59"/>
    </location>
</feature>
<dbReference type="AlphaFoldDB" id="A0AAU9LI34"/>
<evidence type="ECO:0000256" key="7">
    <source>
        <dbReference type="ARBA" id="ARBA00023294"/>
    </source>
</evidence>
<evidence type="ECO:0000256" key="5">
    <source>
        <dbReference type="ARBA" id="ARBA00022989"/>
    </source>
</evidence>
<organism evidence="10 11">
    <name type="scientific">Lactuca virosa</name>
    <dbReference type="NCBI Taxonomy" id="75947"/>
    <lineage>
        <taxon>Eukaryota</taxon>
        <taxon>Viridiplantae</taxon>
        <taxon>Streptophyta</taxon>
        <taxon>Embryophyta</taxon>
        <taxon>Tracheophyta</taxon>
        <taxon>Spermatophyta</taxon>
        <taxon>Magnoliopsida</taxon>
        <taxon>eudicotyledons</taxon>
        <taxon>Gunneridae</taxon>
        <taxon>Pentapetalae</taxon>
        <taxon>asterids</taxon>
        <taxon>campanulids</taxon>
        <taxon>Asterales</taxon>
        <taxon>Asteraceae</taxon>
        <taxon>Cichorioideae</taxon>
        <taxon>Cichorieae</taxon>
        <taxon>Lactucinae</taxon>
        <taxon>Lactuca</taxon>
    </lineage>
</organism>
<feature type="transmembrane region" description="Helical" evidence="8">
    <location>
        <begin position="491"/>
        <end position="510"/>
    </location>
</feature>
<dbReference type="InterPro" id="IPR004776">
    <property type="entry name" value="Mem_transp_PIN-like"/>
</dbReference>
<accession>A0AAU9LI34</accession>
<comment type="caution">
    <text evidence="8">Lacks conserved residue(s) required for the propagation of feature annotation.</text>
</comment>
<dbReference type="PANTHER" id="PTHR31752">
    <property type="entry name" value="AUXIN EFFLUX CARRIER COMPONENT 1B-RELATED"/>
    <property type="match status" value="1"/>
</dbReference>
<dbReference type="InterPro" id="IPR014024">
    <property type="entry name" value="Auxin_eff_plant"/>
</dbReference>
<comment type="subcellular location">
    <subcellularLocation>
        <location evidence="1 8">Membrane</location>
        <topology evidence="1 8">Multi-pass membrane protein</topology>
    </subcellularLocation>
</comment>
<dbReference type="GO" id="GO:0009734">
    <property type="term" value="P:auxin-activated signaling pathway"/>
    <property type="evidence" value="ECO:0007669"/>
    <property type="project" value="UniProtKB-UniRule"/>
</dbReference>
<name>A0AAU9LI34_9ASTR</name>
<proteinExistence type="inferred from homology"/>
<evidence type="ECO:0000313" key="11">
    <source>
        <dbReference type="Proteomes" id="UP001157418"/>
    </source>
</evidence>
<evidence type="ECO:0000256" key="1">
    <source>
        <dbReference type="ARBA" id="ARBA00004141"/>
    </source>
</evidence>
<evidence type="ECO:0000256" key="8">
    <source>
        <dbReference type="RuleBase" id="RU362108"/>
    </source>
</evidence>
<dbReference type="GO" id="GO:0005886">
    <property type="term" value="C:plasma membrane"/>
    <property type="evidence" value="ECO:0007669"/>
    <property type="project" value="TreeGrafter"/>
</dbReference>
<keyword evidence="11" id="KW-1185">Reference proteome</keyword>
<evidence type="ECO:0000256" key="3">
    <source>
        <dbReference type="ARBA" id="ARBA00022448"/>
    </source>
</evidence>
<feature type="transmembrane region" description="Helical" evidence="8">
    <location>
        <begin position="459"/>
        <end position="479"/>
    </location>
</feature>
<dbReference type="EMBL" id="CAKMRJ010000001">
    <property type="protein sequence ID" value="CAH1414130.1"/>
    <property type="molecule type" value="Genomic_DNA"/>
</dbReference>
<feature type="compositionally biased region" description="Polar residues" evidence="9">
    <location>
        <begin position="334"/>
        <end position="348"/>
    </location>
</feature>
<dbReference type="InterPro" id="IPR051107">
    <property type="entry name" value="Auxin_Efflux_Carrier"/>
</dbReference>
<keyword evidence="6 8" id="KW-0472">Membrane</keyword>
<comment type="caution">
    <text evidence="10">The sequence shown here is derived from an EMBL/GenBank/DDBJ whole genome shotgun (WGS) entry which is preliminary data.</text>
</comment>
<reference evidence="10 11" key="1">
    <citation type="submission" date="2022-01" db="EMBL/GenBank/DDBJ databases">
        <authorList>
            <person name="Xiong W."/>
            <person name="Schranz E."/>
        </authorList>
    </citation>
    <scope>NUCLEOTIDE SEQUENCE [LARGE SCALE GENOMIC DNA]</scope>
</reference>
<dbReference type="Proteomes" id="UP001157418">
    <property type="component" value="Unassembled WGS sequence"/>
</dbReference>
<feature type="transmembrane region" description="Helical" evidence="8">
    <location>
        <begin position="132"/>
        <end position="154"/>
    </location>
</feature>
<gene>
    <name evidence="10" type="ORF">LVIROSA_LOCUS2060</name>
</gene>
<comment type="function">
    <text evidence="8">May act as a component of the auxin efflux carrier.</text>
</comment>
<comment type="similarity">
    <text evidence="2 8">Belongs to the auxin efflux carrier (TC 2.A.69.1) family.</text>
</comment>
<evidence type="ECO:0000256" key="4">
    <source>
        <dbReference type="ARBA" id="ARBA00022692"/>
    </source>
</evidence>
<dbReference type="PANTHER" id="PTHR31752:SF62">
    <property type="entry name" value="AUXIN EFFLUX CARRIER COMPONENT"/>
    <property type="match status" value="1"/>
</dbReference>
<sequence length="604" mass="66290">MISGHDFSTIVTAMVPLYVAMFFAYGSVKWWKIFTPDQCSGINRFVAIFAVPLLSFHFISMNDPYTMNFRFLAADTLQKIIMLLVLGLWAKFTKSSSLEWMITIFSLSTLPNTLVIGIPLVSAMYGDFTASLMVQVVVMQCIIWYTLLLVFFEFRGAKMLIMERFPESGGDIVSIKVDTDVVSLDGQDFLETATEIGDDGKLHVMVRKSNASRKSIGVGSLSGAEIYSISSSAIQTPRCSNFNQSDFFSITGFPGGRLSNFGPAADLYSFQPSTGQTSRLSSYENDPAPVSPNMSSSKSGLYHATREMGRSRIFAEGANTETCLSVKKGQQNKVSHNVQKFPRSSSAPTAAYKGGQLRTHDFRESTEHSYRPDQHGAKEIRMLVSDEMPNDNTKETEEVRGEIGGDKERIKLGLDSAAAEHHPKTVAVPDEGSAKQMPAASVMIRLILMMVWRKLIRNPNTYASIMGLIWSLVSFRWHVGMPKIIGNSISLISNAGLGMAMFSLGLFMALQPKIIACGRSKAALAMAVKFLIGPVTMAVAAIIVGLRGNLLRVSIVQATLSEGIVPFVFAKEYNVHPTILSTAVIFGMLITVPITLAYYIILQL</sequence>
<dbReference type="GO" id="GO:0005783">
    <property type="term" value="C:endoplasmic reticulum"/>
    <property type="evidence" value="ECO:0007669"/>
    <property type="project" value="TreeGrafter"/>
</dbReference>
<evidence type="ECO:0000313" key="10">
    <source>
        <dbReference type="EMBL" id="CAH1414130.1"/>
    </source>
</evidence>
<evidence type="ECO:0000256" key="2">
    <source>
        <dbReference type="ARBA" id="ARBA00009177"/>
    </source>
</evidence>
<dbReference type="GO" id="GO:0010329">
    <property type="term" value="F:auxin efflux transmembrane transporter activity"/>
    <property type="evidence" value="ECO:0007669"/>
    <property type="project" value="TreeGrafter"/>
</dbReference>
<dbReference type="NCBIfam" id="TIGR00946">
    <property type="entry name" value="2a69"/>
    <property type="match status" value="1"/>
</dbReference>
<dbReference type="GO" id="GO:0009926">
    <property type="term" value="P:auxin polar transport"/>
    <property type="evidence" value="ECO:0007669"/>
    <property type="project" value="TreeGrafter"/>
</dbReference>
<feature type="transmembrane region" description="Helical" evidence="8">
    <location>
        <begin position="522"/>
        <end position="544"/>
    </location>
</feature>
<keyword evidence="7 8" id="KW-0927">Auxin signaling pathway</keyword>
<evidence type="ECO:0000256" key="9">
    <source>
        <dbReference type="SAM" id="MobiDB-lite"/>
    </source>
</evidence>